<sequence length="119" mass="13038">MLLSEDAISLNFRVLVAQVGVSILGKILKITRLPAMSLLVMSCRALVVSENLGNDLPVAGNLPLTETGLPPKVTVAPDFFFATFFAVFLAVFFFVTFLAVFFAVFFFVAMFFSLIFVIS</sequence>
<organism evidence="2">
    <name type="scientific">freshwater metagenome</name>
    <dbReference type="NCBI Taxonomy" id="449393"/>
    <lineage>
        <taxon>unclassified sequences</taxon>
        <taxon>metagenomes</taxon>
        <taxon>ecological metagenomes</taxon>
    </lineage>
</organism>
<protein>
    <submittedName>
        <fullName evidence="2">Unannotated protein</fullName>
    </submittedName>
</protein>
<reference evidence="2" key="1">
    <citation type="submission" date="2020-05" db="EMBL/GenBank/DDBJ databases">
        <authorList>
            <person name="Chiriac C."/>
            <person name="Salcher M."/>
            <person name="Ghai R."/>
            <person name="Kavagutti S V."/>
        </authorList>
    </citation>
    <scope>NUCLEOTIDE SEQUENCE</scope>
</reference>
<keyword evidence="1" id="KW-1133">Transmembrane helix</keyword>
<keyword evidence="1" id="KW-0472">Membrane</keyword>
<proteinExistence type="predicted"/>
<dbReference type="AlphaFoldDB" id="A0A6J6MLI6"/>
<dbReference type="EMBL" id="CAEZWU010000158">
    <property type="protein sequence ID" value="CAB4675007.1"/>
    <property type="molecule type" value="Genomic_DNA"/>
</dbReference>
<name>A0A6J6MLI6_9ZZZZ</name>
<feature type="transmembrane region" description="Helical" evidence="1">
    <location>
        <begin position="79"/>
        <end position="112"/>
    </location>
</feature>
<keyword evidence="1" id="KW-0812">Transmembrane</keyword>
<evidence type="ECO:0000256" key="1">
    <source>
        <dbReference type="SAM" id="Phobius"/>
    </source>
</evidence>
<gene>
    <name evidence="2" type="ORF">UFOPK2292_01018</name>
</gene>
<evidence type="ECO:0000313" key="2">
    <source>
        <dbReference type="EMBL" id="CAB4675007.1"/>
    </source>
</evidence>
<accession>A0A6J6MLI6</accession>